<protein>
    <submittedName>
        <fullName evidence="10">YeeE/YedE family protein</fullName>
    </submittedName>
</protein>
<keyword evidence="3" id="KW-1003">Cell membrane</keyword>
<proteinExistence type="inferred from homology"/>
<keyword evidence="7 9" id="KW-0472">Membrane</keyword>
<evidence type="ECO:0000256" key="8">
    <source>
        <dbReference type="ARBA" id="ARBA00035655"/>
    </source>
</evidence>
<dbReference type="InterPro" id="IPR007272">
    <property type="entry name" value="Sulf_transp_TsuA/YedE"/>
</dbReference>
<evidence type="ECO:0000256" key="6">
    <source>
        <dbReference type="ARBA" id="ARBA00022989"/>
    </source>
</evidence>
<dbReference type="PANTHER" id="PTHR30574:SF1">
    <property type="entry name" value="SULPHUR TRANSPORT DOMAIN-CONTAINING PROTEIN"/>
    <property type="match status" value="1"/>
</dbReference>
<keyword evidence="6 9" id="KW-1133">Transmembrane helix</keyword>
<comment type="similarity">
    <text evidence="8">Belongs to the TsuA/YedE (TC 9.B.102) family.</text>
</comment>
<reference evidence="11" key="1">
    <citation type="submission" date="2018-09" db="EMBL/GenBank/DDBJ databases">
        <title>The complete genome of Acinetobacter sp. strain WCHAc010005.</title>
        <authorList>
            <person name="Hu Y."/>
            <person name="Long H."/>
            <person name="Feng Y."/>
            <person name="Zong Z."/>
        </authorList>
    </citation>
    <scope>NUCLEOTIDE SEQUENCE [LARGE SCALE GENOMIC DNA]</scope>
    <source>
        <strain evidence="11">WCHAc010005</strain>
    </source>
</reference>
<feature type="transmembrane region" description="Helical" evidence="9">
    <location>
        <begin position="109"/>
        <end position="131"/>
    </location>
</feature>
<keyword evidence="5 9" id="KW-0812">Transmembrane</keyword>
<sequence length="138" mass="14513">MHDFLLAFLGGSLLGIAVTGYLYVNGRIAGISGLIGQVLNPQTIFKTPALWFLAGLFTVPFIYGAVLKPEIVLTASPLMMIIAGLLVGFGTRLGSGCTSGHGICGMSRLSVRSIVATLTFMFAGFVAVYIVRHITGAF</sequence>
<evidence type="ECO:0000256" key="1">
    <source>
        <dbReference type="ARBA" id="ARBA00004429"/>
    </source>
</evidence>
<keyword evidence="2" id="KW-0813">Transport</keyword>
<evidence type="ECO:0000256" key="4">
    <source>
        <dbReference type="ARBA" id="ARBA00022519"/>
    </source>
</evidence>
<evidence type="ECO:0000313" key="11">
    <source>
        <dbReference type="Proteomes" id="UP000263753"/>
    </source>
</evidence>
<dbReference type="AlphaFoldDB" id="A0A3B7LXJ9"/>
<comment type="subcellular location">
    <subcellularLocation>
        <location evidence="1">Cell inner membrane</location>
        <topology evidence="1">Multi-pass membrane protein</topology>
    </subcellularLocation>
</comment>
<dbReference type="RefSeq" id="WP_087514026.1">
    <property type="nucleotide sequence ID" value="NZ_CP032134.1"/>
</dbReference>
<accession>A0A3B7LXJ9</accession>
<evidence type="ECO:0000313" key="10">
    <source>
        <dbReference type="EMBL" id="AXY56694.1"/>
    </source>
</evidence>
<dbReference type="GO" id="GO:0005886">
    <property type="term" value="C:plasma membrane"/>
    <property type="evidence" value="ECO:0007669"/>
    <property type="project" value="UniProtKB-SubCell"/>
</dbReference>
<evidence type="ECO:0000256" key="3">
    <source>
        <dbReference type="ARBA" id="ARBA00022475"/>
    </source>
</evidence>
<dbReference type="PANTHER" id="PTHR30574">
    <property type="entry name" value="INNER MEMBRANE PROTEIN YEDE"/>
    <property type="match status" value="1"/>
</dbReference>
<dbReference type="Proteomes" id="UP000263753">
    <property type="component" value="Chromosome"/>
</dbReference>
<keyword evidence="4" id="KW-0997">Cell inner membrane</keyword>
<dbReference type="EMBL" id="CP032134">
    <property type="protein sequence ID" value="AXY56694.1"/>
    <property type="molecule type" value="Genomic_DNA"/>
</dbReference>
<organism evidence="10 11">
    <name type="scientific">Acinetobacter chinensis</name>
    <dbReference type="NCBI Taxonomy" id="2004650"/>
    <lineage>
        <taxon>Bacteria</taxon>
        <taxon>Pseudomonadati</taxon>
        <taxon>Pseudomonadota</taxon>
        <taxon>Gammaproteobacteria</taxon>
        <taxon>Moraxellales</taxon>
        <taxon>Moraxellaceae</taxon>
        <taxon>Acinetobacter</taxon>
    </lineage>
</organism>
<dbReference type="Pfam" id="PF04143">
    <property type="entry name" value="Sulf_transp"/>
    <property type="match status" value="1"/>
</dbReference>
<feature type="transmembrane region" description="Helical" evidence="9">
    <location>
        <begin position="6"/>
        <end position="24"/>
    </location>
</feature>
<gene>
    <name evidence="10" type="ORF">CDG60_09010</name>
</gene>
<dbReference type="KEGG" id="achi:CDG60_09010"/>
<evidence type="ECO:0000256" key="5">
    <source>
        <dbReference type="ARBA" id="ARBA00022692"/>
    </source>
</evidence>
<feature type="transmembrane region" description="Helical" evidence="9">
    <location>
        <begin position="71"/>
        <end position="89"/>
    </location>
</feature>
<evidence type="ECO:0000256" key="7">
    <source>
        <dbReference type="ARBA" id="ARBA00023136"/>
    </source>
</evidence>
<evidence type="ECO:0000256" key="2">
    <source>
        <dbReference type="ARBA" id="ARBA00022448"/>
    </source>
</evidence>
<name>A0A3B7LXJ9_9GAMM</name>
<feature type="transmembrane region" description="Helical" evidence="9">
    <location>
        <begin position="44"/>
        <end position="65"/>
    </location>
</feature>
<evidence type="ECO:0000256" key="9">
    <source>
        <dbReference type="SAM" id="Phobius"/>
    </source>
</evidence>